<dbReference type="GO" id="GO:0044874">
    <property type="term" value="P:lipoprotein localization to outer membrane"/>
    <property type="evidence" value="ECO:0007669"/>
    <property type="project" value="TreeGrafter"/>
</dbReference>
<feature type="transmembrane region" description="Helical" evidence="6">
    <location>
        <begin position="314"/>
        <end position="341"/>
    </location>
</feature>
<dbReference type="PANTHER" id="PTHR30489">
    <property type="entry name" value="LIPOPROTEIN-RELEASING SYSTEM TRANSMEMBRANE PROTEIN LOLE"/>
    <property type="match status" value="1"/>
</dbReference>
<protein>
    <submittedName>
        <fullName evidence="8">Lipoprotein releasing system transmembrane protein LolC</fullName>
    </submittedName>
</protein>
<dbReference type="EMBL" id="UOYO01000042">
    <property type="protein sequence ID" value="VAY88046.1"/>
    <property type="molecule type" value="Genomic_DNA"/>
</dbReference>
<organism evidence="8">
    <name type="scientific">hydrothermal vent metagenome</name>
    <dbReference type="NCBI Taxonomy" id="652676"/>
    <lineage>
        <taxon>unclassified sequences</taxon>
        <taxon>metagenomes</taxon>
        <taxon>ecological metagenomes</taxon>
    </lineage>
</organism>
<keyword evidence="5 6" id="KW-0472">Membrane</keyword>
<evidence type="ECO:0000256" key="2">
    <source>
        <dbReference type="ARBA" id="ARBA00022475"/>
    </source>
</evidence>
<dbReference type="InterPro" id="IPR051447">
    <property type="entry name" value="Lipoprotein-release_system"/>
</dbReference>
<name>A0A3B1E254_9ZZZZ</name>
<evidence type="ECO:0000259" key="7">
    <source>
        <dbReference type="Pfam" id="PF02687"/>
    </source>
</evidence>
<evidence type="ECO:0000313" key="8">
    <source>
        <dbReference type="EMBL" id="VAY88046.1"/>
    </source>
</evidence>
<dbReference type="Pfam" id="PF02687">
    <property type="entry name" value="FtsX"/>
    <property type="match status" value="1"/>
</dbReference>
<dbReference type="PANTHER" id="PTHR30489:SF0">
    <property type="entry name" value="LIPOPROTEIN-RELEASING SYSTEM TRANSMEMBRANE PROTEIN LOLE"/>
    <property type="match status" value="1"/>
</dbReference>
<evidence type="ECO:0000256" key="1">
    <source>
        <dbReference type="ARBA" id="ARBA00004651"/>
    </source>
</evidence>
<dbReference type="GO" id="GO:0098797">
    <property type="term" value="C:plasma membrane protein complex"/>
    <property type="evidence" value="ECO:0007669"/>
    <property type="project" value="TreeGrafter"/>
</dbReference>
<sequence>MNTKLINFIVKKYLKWDNKNPFISISAFLAFIGVGVGVMVLIIAMAIMNGTAKEFQDKLFTMNYPLSIYAKFNDNSVNDELLKQLESNFPKLKFSPYLSSQVMVNSNNSMTGGILFGVNNKKESQINKIYANGVKSIDKFNKYHLVVGQEMQDTLDLQSNQKITLYFTQISPNGLYSMPKIKRFTYKSKFTSGLTSYDKSYMYTSIESLQTILQKSKNVYDGIHIYSNTPFKDIEKIKKLIPPTVGVVGWWQQNGNFFSAMRMEKKALFIVLMLIILIASLNIISSLLMTVMSRRKEIALLLSQGASEKEIKQIFLRLGLIIGFSGIVVGICLGFSGIFLLENFNIISLPADVYGTSKLPLLLSNSDLISIIFGSAIIVFLSSYYPAKKATKIDVIDVLRNE</sequence>
<accession>A0A3B1E254</accession>
<keyword evidence="3 6" id="KW-0812">Transmembrane</keyword>
<gene>
    <name evidence="8" type="ORF">MNB_ARC-1_748</name>
</gene>
<evidence type="ECO:0000256" key="3">
    <source>
        <dbReference type="ARBA" id="ARBA00022692"/>
    </source>
</evidence>
<comment type="subcellular location">
    <subcellularLocation>
        <location evidence="1">Cell membrane</location>
        <topology evidence="1">Multi-pass membrane protein</topology>
    </subcellularLocation>
</comment>
<evidence type="ECO:0000256" key="5">
    <source>
        <dbReference type="ARBA" id="ARBA00023136"/>
    </source>
</evidence>
<keyword evidence="4 6" id="KW-1133">Transmembrane helix</keyword>
<evidence type="ECO:0000256" key="4">
    <source>
        <dbReference type="ARBA" id="ARBA00022989"/>
    </source>
</evidence>
<feature type="transmembrane region" description="Helical" evidence="6">
    <location>
        <begin position="267"/>
        <end position="293"/>
    </location>
</feature>
<feature type="transmembrane region" description="Helical" evidence="6">
    <location>
        <begin position="21"/>
        <end position="48"/>
    </location>
</feature>
<dbReference type="InterPro" id="IPR003838">
    <property type="entry name" value="ABC3_permease_C"/>
</dbReference>
<reference evidence="8" key="1">
    <citation type="submission" date="2018-10" db="EMBL/GenBank/DDBJ databases">
        <authorList>
            <person name="Aoki K."/>
        </authorList>
    </citation>
    <scope>NUCLEOTIDE SEQUENCE</scope>
</reference>
<feature type="transmembrane region" description="Helical" evidence="6">
    <location>
        <begin position="361"/>
        <end position="382"/>
    </location>
</feature>
<evidence type="ECO:0000256" key="6">
    <source>
        <dbReference type="SAM" id="Phobius"/>
    </source>
</evidence>
<keyword evidence="8" id="KW-0449">Lipoprotein</keyword>
<keyword evidence="2" id="KW-1003">Cell membrane</keyword>
<feature type="domain" description="ABC3 transporter permease C-terminal" evidence="7">
    <location>
        <begin position="270"/>
        <end position="394"/>
    </location>
</feature>
<dbReference type="AlphaFoldDB" id="A0A3B1E254"/>
<proteinExistence type="predicted"/>